<dbReference type="SUPFAM" id="SSF48208">
    <property type="entry name" value="Six-hairpin glycosidases"/>
    <property type="match status" value="1"/>
</dbReference>
<dbReference type="NCBIfam" id="NF009774">
    <property type="entry name" value="PRK13271.1"/>
    <property type="match status" value="1"/>
</dbReference>
<evidence type="ECO:0000256" key="2">
    <source>
        <dbReference type="ARBA" id="ARBA00023295"/>
    </source>
</evidence>
<dbReference type="PANTHER" id="PTHR23403:SF1">
    <property type="entry name" value="TREHALASE"/>
    <property type="match status" value="1"/>
</dbReference>
<gene>
    <name evidence="3" type="primary">treA</name>
    <name evidence="3" type="ORF">D1610_14130</name>
</gene>
<dbReference type="GO" id="GO:0005993">
    <property type="term" value="P:trehalose catabolic process"/>
    <property type="evidence" value="ECO:0007669"/>
    <property type="project" value="TreeGrafter"/>
</dbReference>
<dbReference type="Gene3D" id="1.50.10.10">
    <property type="match status" value="1"/>
</dbReference>
<accession>A0A396RML4</accession>
<dbReference type="OrthoDB" id="106887at2"/>
<dbReference type="Proteomes" id="UP000266693">
    <property type="component" value="Unassembled WGS sequence"/>
</dbReference>
<dbReference type="RefSeq" id="WP_118864881.1">
    <property type="nucleotide sequence ID" value="NZ_QWLV01000007.1"/>
</dbReference>
<organism evidence="3 4">
    <name type="scientific">Sphingomonas gilva</name>
    <dbReference type="NCBI Taxonomy" id="2305907"/>
    <lineage>
        <taxon>Bacteria</taxon>
        <taxon>Pseudomonadati</taxon>
        <taxon>Pseudomonadota</taxon>
        <taxon>Alphaproteobacteria</taxon>
        <taxon>Sphingomonadales</taxon>
        <taxon>Sphingomonadaceae</taxon>
        <taxon>Sphingomonas</taxon>
    </lineage>
</organism>
<dbReference type="InterPro" id="IPR008928">
    <property type="entry name" value="6-hairpin_glycosidase_sf"/>
</dbReference>
<dbReference type="Pfam" id="PF01204">
    <property type="entry name" value="Trehalase"/>
    <property type="match status" value="1"/>
</dbReference>
<dbReference type="PROSITE" id="PS00927">
    <property type="entry name" value="TREHALASE_1"/>
    <property type="match status" value="1"/>
</dbReference>
<dbReference type="PANTHER" id="PTHR23403">
    <property type="entry name" value="TREHALASE"/>
    <property type="match status" value="1"/>
</dbReference>
<dbReference type="InterPro" id="IPR018232">
    <property type="entry name" value="Glyco_hydro_37_CS"/>
</dbReference>
<dbReference type="AlphaFoldDB" id="A0A396RML4"/>
<sequence length="567" mass="61877">MTDSRSLGKASRPVFGGCALVRRITATAALIGLSIGSSVAGQQATPAPPPPSVVLAPFFEEVALSDLFPDGKLWADAEPRRASAEILRDYSGNRPANDAALRAFVAANFKLAPPVTQQAQPTFGLPLRAHIRELWPLLTRSTPTTPSWSSLLPLPNPYVVPGGRFTEIYYWDSYFTMLGFGPEQAKLQRGMVDNFAHLITTYGHVPNGNRSYYLSRSQPPFFFKMVELTNPEHPAKAFAAYLRALKAEYRYWMNGADRLKPGQAAARVVRMANGALLNRYWDDRDAPRDEAYRVDVTAATASGRTASLVYRNLRAGAESGWDYSSRWFADGKSLGSVRTSDIVPPDLNSLMFGLEGAIADGCAELHDQACVTIFRGKARARASAMRRHLWNGTTGLYDDYLWTGQRLLGNVSAASLYPLFFRVASQAEADSTARVVERELLKPGGLVTTNITTGQQWDAPNGWAPLQWIAVGGLRNYGETQLAETIARRWLTTVAKVYADTGKLLEKYDVVTLRPGGGGEYPLQDGFGWTNGTTIGLMKLYPGVPGSISKPAITASGDSAARSTPWP</sequence>
<dbReference type="EMBL" id="QWLV01000007">
    <property type="protein sequence ID" value="RHW16906.1"/>
    <property type="molecule type" value="Genomic_DNA"/>
</dbReference>
<protein>
    <submittedName>
        <fullName evidence="3">Alpha,alpha-trehalase TreA</fullName>
    </submittedName>
</protein>
<reference evidence="3 4" key="1">
    <citation type="submission" date="2018-08" db="EMBL/GenBank/DDBJ databases">
        <title>The multiple taxonomic identification of Sphingomonas gilva.</title>
        <authorList>
            <person name="Zhu D."/>
            <person name="Zheng S."/>
        </authorList>
    </citation>
    <scope>NUCLEOTIDE SEQUENCE [LARGE SCALE GENOMIC DNA]</scope>
    <source>
        <strain evidence="3 4">ZDH117</strain>
    </source>
</reference>
<evidence type="ECO:0000313" key="3">
    <source>
        <dbReference type="EMBL" id="RHW16906.1"/>
    </source>
</evidence>
<dbReference type="NCBIfam" id="NF009773">
    <property type="entry name" value="PRK13270.1"/>
    <property type="match status" value="1"/>
</dbReference>
<dbReference type="PROSITE" id="PS00928">
    <property type="entry name" value="TREHALASE_2"/>
    <property type="match status" value="1"/>
</dbReference>
<keyword evidence="1" id="KW-0378">Hydrolase</keyword>
<dbReference type="PRINTS" id="PR00744">
    <property type="entry name" value="GLHYDRLASE37"/>
</dbReference>
<evidence type="ECO:0000313" key="4">
    <source>
        <dbReference type="Proteomes" id="UP000266693"/>
    </source>
</evidence>
<dbReference type="GO" id="GO:0004555">
    <property type="term" value="F:alpha,alpha-trehalase activity"/>
    <property type="evidence" value="ECO:0007669"/>
    <property type="project" value="InterPro"/>
</dbReference>
<dbReference type="InterPro" id="IPR001661">
    <property type="entry name" value="Glyco_hydro_37"/>
</dbReference>
<dbReference type="InterPro" id="IPR012341">
    <property type="entry name" value="6hp_glycosidase-like_sf"/>
</dbReference>
<proteinExistence type="predicted"/>
<name>A0A396RML4_9SPHN</name>
<comment type="caution">
    <text evidence="3">The sequence shown here is derived from an EMBL/GenBank/DDBJ whole genome shotgun (WGS) entry which is preliminary data.</text>
</comment>
<evidence type="ECO:0000256" key="1">
    <source>
        <dbReference type="ARBA" id="ARBA00022801"/>
    </source>
</evidence>
<keyword evidence="4" id="KW-1185">Reference proteome</keyword>
<keyword evidence="2" id="KW-0326">Glycosidase</keyword>